<dbReference type="Pfam" id="PF02080">
    <property type="entry name" value="TrkA_C"/>
    <property type="match status" value="1"/>
</dbReference>
<evidence type="ECO:0000313" key="3">
    <source>
        <dbReference type="Proteomes" id="UP000050535"/>
    </source>
</evidence>
<dbReference type="Gene3D" id="3.30.70.1450">
    <property type="entry name" value="Regulator of K+ conductance, C-terminal domain"/>
    <property type="match status" value="1"/>
</dbReference>
<evidence type="ECO:0000259" key="1">
    <source>
        <dbReference type="PROSITE" id="PS51202"/>
    </source>
</evidence>
<feature type="domain" description="RCK C-terminal" evidence="1">
    <location>
        <begin position="1"/>
        <end position="60"/>
    </location>
</feature>
<name>A0A0N8I0C3_9EURY</name>
<proteinExistence type="predicted"/>
<dbReference type="InterPro" id="IPR006037">
    <property type="entry name" value="RCK_C"/>
</dbReference>
<sequence length="60" mass="6361">MGRTLGQADVRARTGCTVIAIERDGQRLTNVDADLRVRDGDTLVVAGDDDAIDAFAELAT</sequence>
<comment type="caution">
    <text evidence="2">The sequence shown here is derived from an EMBL/GenBank/DDBJ whole genome shotgun (WGS) entry which is preliminary data.</text>
</comment>
<organism evidence="2 3">
    <name type="scientific">Halolamina pelagica</name>
    <dbReference type="NCBI Taxonomy" id="699431"/>
    <lineage>
        <taxon>Archaea</taxon>
        <taxon>Methanobacteriati</taxon>
        <taxon>Methanobacteriota</taxon>
        <taxon>Stenosarchaea group</taxon>
        <taxon>Halobacteria</taxon>
        <taxon>Halobacteriales</taxon>
        <taxon>Haloferacaceae</taxon>
    </lineage>
</organism>
<dbReference type="SUPFAM" id="SSF116726">
    <property type="entry name" value="TrkA C-terminal domain-like"/>
    <property type="match status" value="1"/>
</dbReference>
<dbReference type="Proteomes" id="UP000050535">
    <property type="component" value="Unassembled WGS sequence"/>
</dbReference>
<dbReference type="PANTHER" id="PTHR30445">
    <property type="entry name" value="K(+)_H(+) ANTIPORTER SUBUNIT KHTT"/>
    <property type="match status" value="1"/>
</dbReference>
<dbReference type="AlphaFoldDB" id="A0A0N8I0C3"/>
<evidence type="ECO:0000313" key="2">
    <source>
        <dbReference type="EMBL" id="KPN31907.1"/>
    </source>
</evidence>
<dbReference type="STRING" id="699431.SY89_02664"/>
<reference evidence="3" key="1">
    <citation type="submission" date="2013-11" db="EMBL/GenBank/DDBJ databases">
        <authorList>
            <person name="Hoang H.T."/>
            <person name="Killian M.L."/>
            <person name="Madson D.M."/>
            <person name="Arruda P.H.E."/>
            <person name="Sun D."/>
            <person name="Schwartz K.J."/>
            <person name="Yoon K."/>
        </authorList>
    </citation>
    <scope>NUCLEOTIDE SEQUENCE [LARGE SCALE GENOMIC DNA]</scope>
    <source>
        <strain evidence="3">CDK2</strain>
    </source>
</reference>
<dbReference type="PANTHER" id="PTHR30445:SF8">
    <property type="entry name" value="K(+)_H(+) ANTIPORTER SUBUNIT KHTT"/>
    <property type="match status" value="1"/>
</dbReference>
<gene>
    <name evidence="2" type="ORF">SY89_02664</name>
</gene>
<dbReference type="GO" id="GO:0008324">
    <property type="term" value="F:monoatomic cation transmembrane transporter activity"/>
    <property type="evidence" value="ECO:0007669"/>
    <property type="project" value="InterPro"/>
</dbReference>
<accession>A0A0N8I0C3</accession>
<dbReference type="GO" id="GO:0006813">
    <property type="term" value="P:potassium ion transport"/>
    <property type="evidence" value="ECO:0007669"/>
    <property type="project" value="InterPro"/>
</dbReference>
<dbReference type="InterPro" id="IPR050144">
    <property type="entry name" value="AAE_transporter"/>
</dbReference>
<dbReference type="EMBL" id="LGUC01000001">
    <property type="protein sequence ID" value="KPN31907.1"/>
    <property type="molecule type" value="Genomic_DNA"/>
</dbReference>
<protein>
    <recommendedName>
        <fullName evidence="1">RCK C-terminal domain-containing protein</fullName>
    </recommendedName>
</protein>
<dbReference type="InterPro" id="IPR036721">
    <property type="entry name" value="RCK_C_sf"/>
</dbReference>
<dbReference type="PROSITE" id="PS51202">
    <property type="entry name" value="RCK_C"/>
    <property type="match status" value="1"/>
</dbReference>
<keyword evidence="3" id="KW-1185">Reference proteome</keyword>